<accession>A0A7C2JYU1</accession>
<gene>
    <name evidence="3" type="ORF">ENQ76_04425</name>
</gene>
<evidence type="ECO:0000256" key="2">
    <source>
        <dbReference type="SAM" id="SignalP"/>
    </source>
</evidence>
<comment type="caution">
    <text evidence="3">The sequence shown here is derived from an EMBL/GenBank/DDBJ whole genome shotgun (WGS) entry which is preliminary data.</text>
</comment>
<feature type="region of interest" description="Disordered" evidence="1">
    <location>
        <begin position="142"/>
        <end position="170"/>
    </location>
</feature>
<evidence type="ECO:0008006" key="4">
    <source>
        <dbReference type="Google" id="ProtNLM"/>
    </source>
</evidence>
<proteinExistence type="predicted"/>
<evidence type="ECO:0000256" key="1">
    <source>
        <dbReference type="SAM" id="MobiDB-lite"/>
    </source>
</evidence>
<dbReference type="EMBL" id="DSOK01000131">
    <property type="protein sequence ID" value="HEN14699.1"/>
    <property type="molecule type" value="Genomic_DNA"/>
</dbReference>
<dbReference type="PROSITE" id="PS51257">
    <property type="entry name" value="PROKAR_LIPOPROTEIN"/>
    <property type="match status" value="1"/>
</dbReference>
<protein>
    <recommendedName>
        <fullName evidence="4">Carboxypeptidase regulatory-like domain-containing protein</fullName>
    </recommendedName>
</protein>
<feature type="signal peptide" evidence="2">
    <location>
        <begin position="1"/>
        <end position="25"/>
    </location>
</feature>
<feature type="chain" id="PRO_5028378403" description="Carboxypeptidase regulatory-like domain-containing protein" evidence="2">
    <location>
        <begin position="26"/>
        <end position="170"/>
    </location>
</feature>
<name>A0A7C2JYU1_9PLAN</name>
<evidence type="ECO:0000313" key="3">
    <source>
        <dbReference type="EMBL" id="HEN14699.1"/>
    </source>
</evidence>
<dbReference type="AlphaFoldDB" id="A0A7C2JYU1"/>
<organism evidence="3">
    <name type="scientific">Schlesneria paludicola</name>
    <dbReference type="NCBI Taxonomy" id="360056"/>
    <lineage>
        <taxon>Bacteria</taxon>
        <taxon>Pseudomonadati</taxon>
        <taxon>Planctomycetota</taxon>
        <taxon>Planctomycetia</taxon>
        <taxon>Planctomycetales</taxon>
        <taxon>Planctomycetaceae</taxon>
        <taxon>Schlesneria</taxon>
    </lineage>
</organism>
<reference evidence="3" key="1">
    <citation type="journal article" date="2020" name="mSystems">
        <title>Genome- and Community-Level Interaction Insights into Carbon Utilization and Element Cycling Functions of Hydrothermarchaeota in Hydrothermal Sediment.</title>
        <authorList>
            <person name="Zhou Z."/>
            <person name="Liu Y."/>
            <person name="Xu W."/>
            <person name="Pan J."/>
            <person name="Luo Z.H."/>
            <person name="Li M."/>
        </authorList>
    </citation>
    <scope>NUCLEOTIDE SEQUENCE [LARGE SCALE GENOMIC DNA]</scope>
    <source>
        <strain evidence="3">SpSt-339</strain>
    </source>
</reference>
<sequence>MTVKRLGPRASAGLLLLTALSGCGADGPERHAVDGAVQFNGRPMARGTIRFIPTAGTKGPAAVGTIADGFYEIPRDQGPVAGPHRVEIEGPIALPFEIDDEQAFAKAFQTLKGKPLPPQPVPAPFNRQSMLTADVLAGGQTKFDFDLSTRPEPPPQLTPHRVQSHLLHKE</sequence>
<keyword evidence="2" id="KW-0732">Signal</keyword>